<protein>
    <submittedName>
        <fullName evidence="1">Uncharacterized protein</fullName>
    </submittedName>
</protein>
<name>A0ABR2DBW3_9ROSI</name>
<keyword evidence="2" id="KW-1185">Reference proteome</keyword>
<organism evidence="1 2">
    <name type="scientific">Hibiscus sabdariffa</name>
    <name type="common">roselle</name>
    <dbReference type="NCBI Taxonomy" id="183260"/>
    <lineage>
        <taxon>Eukaryota</taxon>
        <taxon>Viridiplantae</taxon>
        <taxon>Streptophyta</taxon>
        <taxon>Embryophyta</taxon>
        <taxon>Tracheophyta</taxon>
        <taxon>Spermatophyta</taxon>
        <taxon>Magnoliopsida</taxon>
        <taxon>eudicotyledons</taxon>
        <taxon>Gunneridae</taxon>
        <taxon>Pentapetalae</taxon>
        <taxon>rosids</taxon>
        <taxon>malvids</taxon>
        <taxon>Malvales</taxon>
        <taxon>Malvaceae</taxon>
        <taxon>Malvoideae</taxon>
        <taxon>Hibiscus</taxon>
    </lineage>
</organism>
<proteinExistence type="predicted"/>
<evidence type="ECO:0000313" key="2">
    <source>
        <dbReference type="Proteomes" id="UP001472677"/>
    </source>
</evidence>
<sequence length="83" mass="9574">MKFRRRHRSGDHCGAAGGRQILSDRKINIMVVLFFVCCHQKNCLLSIVEVNLLLHRASGSYCTLEVSSRRWDVFSNFLARIVH</sequence>
<gene>
    <name evidence="1" type="ORF">V6N12_056731</name>
</gene>
<reference evidence="1 2" key="1">
    <citation type="journal article" date="2024" name="G3 (Bethesda)">
        <title>Genome assembly of Hibiscus sabdariffa L. provides insights into metabolisms of medicinal natural products.</title>
        <authorList>
            <person name="Kim T."/>
        </authorList>
    </citation>
    <scope>NUCLEOTIDE SEQUENCE [LARGE SCALE GENOMIC DNA]</scope>
    <source>
        <strain evidence="1">TK-2024</strain>
        <tissue evidence="1">Old leaves</tissue>
    </source>
</reference>
<dbReference type="Proteomes" id="UP001472677">
    <property type="component" value="Unassembled WGS sequence"/>
</dbReference>
<evidence type="ECO:0000313" key="1">
    <source>
        <dbReference type="EMBL" id="KAK8535202.1"/>
    </source>
</evidence>
<comment type="caution">
    <text evidence="1">The sequence shown here is derived from an EMBL/GenBank/DDBJ whole genome shotgun (WGS) entry which is preliminary data.</text>
</comment>
<dbReference type="EMBL" id="JBBPBM010000030">
    <property type="protein sequence ID" value="KAK8535202.1"/>
    <property type="molecule type" value="Genomic_DNA"/>
</dbReference>
<accession>A0ABR2DBW3</accession>